<gene>
    <name evidence="2" type="ORF">RRG08_043332</name>
</gene>
<accession>A0AAE1ED38</accession>
<sequence>MAQSVDRPTETLLAESSVEKGPKQQRSADTTYHSQISQPRLTPASDNSISPNFSRRLIQIKIPGSISSRIRPSAGLRYE</sequence>
<keyword evidence="3" id="KW-1185">Reference proteome</keyword>
<evidence type="ECO:0000313" key="3">
    <source>
        <dbReference type="Proteomes" id="UP001283361"/>
    </source>
</evidence>
<dbReference type="AlphaFoldDB" id="A0AAE1ED38"/>
<protein>
    <submittedName>
        <fullName evidence="2">Uncharacterized protein</fullName>
    </submittedName>
</protein>
<comment type="caution">
    <text evidence="2">The sequence shown here is derived from an EMBL/GenBank/DDBJ whole genome shotgun (WGS) entry which is preliminary data.</text>
</comment>
<evidence type="ECO:0000256" key="1">
    <source>
        <dbReference type="SAM" id="MobiDB-lite"/>
    </source>
</evidence>
<dbReference type="Proteomes" id="UP001283361">
    <property type="component" value="Unassembled WGS sequence"/>
</dbReference>
<feature type="compositionally biased region" description="Polar residues" evidence="1">
    <location>
        <begin position="24"/>
        <end position="50"/>
    </location>
</feature>
<name>A0AAE1ED38_9GAST</name>
<proteinExistence type="predicted"/>
<reference evidence="2" key="1">
    <citation type="journal article" date="2023" name="G3 (Bethesda)">
        <title>A reference genome for the long-term kleptoplast-retaining sea slug Elysia crispata morphotype clarki.</title>
        <authorList>
            <person name="Eastman K.E."/>
            <person name="Pendleton A.L."/>
            <person name="Shaikh M.A."/>
            <person name="Suttiyut T."/>
            <person name="Ogas R."/>
            <person name="Tomko P."/>
            <person name="Gavelis G."/>
            <person name="Widhalm J.R."/>
            <person name="Wisecaver J.H."/>
        </authorList>
    </citation>
    <scope>NUCLEOTIDE SEQUENCE</scope>
    <source>
        <strain evidence="2">ECLA1</strain>
    </source>
</reference>
<evidence type="ECO:0000313" key="2">
    <source>
        <dbReference type="EMBL" id="KAK3802502.1"/>
    </source>
</evidence>
<dbReference type="EMBL" id="JAWDGP010000230">
    <property type="protein sequence ID" value="KAK3802502.1"/>
    <property type="molecule type" value="Genomic_DNA"/>
</dbReference>
<feature type="region of interest" description="Disordered" evidence="1">
    <location>
        <begin position="1"/>
        <end position="50"/>
    </location>
</feature>
<organism evidence="2 3">
    <name type="scientific">Elysia crispata</name>
    <name type="common">lettuce slug</name>
    <dbReference type="NCBI Taxonomy" id="231223"/>
    <lineage>
        <taxon>Eukaryota</taxon>
        <taxon>Metazoa</taxon>
        <taxon>Spiralia</taxon>
        <taxon>Lophotrochozoa</taxon>
        <taxon>Mollusca</taxon>
        <taxon>Gastropoda</taxon>
        <taxon>Heterobranchia</taxon>
        <taxon>Euthyneura</taxon>
        <taxon>Panpulmonata</taxon>
        <taxon>Sacoglossa</taxon>
        <taxon>Placobranchoidea</taxon>
        <taxon>Plakobranchidae</taxon>
        <taxon>Elysia</taxon>
    </lineage>
</organism>